<dbReference type="InterPro" id="IPR023860">
    <property type="entry name" value="FeFe-hyd_TM1266"/>
</dbReference>
<dbReference type="STRING" id="1640674.SAMN05216323_104530"/>
<reference evidence="1 2" key="1">
    <citation type="submission" date="2016-09" db="EMBL/GenBank/DDBJ databases">
        <authorList>
            <person name="Capua I."/>
            <person name="De Benedictis P."/>
            <person name="Joannis T."/>
            <person name="Lombin L.H."/>
            <person name="Cattoli G."/>
        </authorList>
    </citation>
    <scope>NUCLEOTIDE SEQUENCE [LARGE SCALE GENOMIC DNA]</scope>
    <source>
        <strain evidence="1 2">A7P-90m</strain>
    </source>
</reference>
<evidence type="ECO:0000313" key="1">
    <source>
        <dbReference type="EMBL" id="SDC70861.1"/>
    </source>
</evidence>
<dbReference type="Proteomes" id="UP000199452">
    <property type="component" value="Unassembled WGS sequence"/>
</dbReference>
<dbReference type="OrthoDB" id="9796135at2"/>
<keyword evidence="2" id="KW-1185">Reference proteome</keyword>
<dbReference type="InterPro" id="IPR045865">
    <property type="entry name" value="ACT-like_dom_sf"/>
</dbReference>
<dbReference type="EMBL" id="FMYP01000045">
    <property type="protein sequence ID" value="SDC70861.1"/>
    <property type="molecule type" value="Genomic_DNA"/>
</dbReference>
<sequence>MEKRIGAALILIEEKSSVTKLNDIISKHGDIIVGRQGIPLMQKGVSVISLVLEGTSDEIGALTGPIGKLPGVQVKSLLMKTAITEAGQ</sequence>
<organism evidence="1 2">
    <name type="scientific">Williamwhitmania taraxaci</name>
    <dbReference type="NCBI Taxonomy" id="1640674"/>
    <lineage>
        <taxon>Bacteria</taxon>
        <taxon>Pseudomonadati</taxon>
        <taxon>Bacteroidota</taxon>
        <taxon>Bacteroidia</taxon>
        <taxon>Bacteroidales</taxon>
        <taxon>Williamwhitmaniaceae</taxon>
        <taxon>Williamwhitmania</taxon>
    </lineage>
</organism>
<dbReference type="Pfam" id="PF21699">
    <property type="entry name" value="TM1266-like"/>
    <property type="match status" value="1"/>
</dbReference>
<dbReference type="InterPro" id="IPR027271">
    <property type="entry name" value="Acetolactate_synth/TF_NikR_C"/>
</dbReference>
<accession>A0A1G6NTD0</accession>
<dbReference type="SUPFAM" id="SSF55021">
    <property type="entry name" value="ACT-like"/>
    <property type="match status" value="1"/>
</dbReference>
<gene>
    <name evidence="1" type="ORF">SAMN05216323_104530</name>
</gene>
<dbReference type="RefSeq" id="WP_092439258.1">
    <property type="nucleotide sequence ID" value="NZ_FMYP01000045.1"/>
</dbReference>
<dbReference type="Gene3D" id="3.30.70.1150">
    <property type="entry name" value="ACT-like. Chain A, domain 2"/>
    <property type="match status" value="1"/>
</dbReference>
<evidence type="ECO:0000313" key="2">
    <source>
        <dbReference type="Proteomes" id="UP000199452"/>
    </source>
</evidence>
<name>A0A1G6NTD0_9BACT</name>
<dbReference type="AlphaFoldDB" id="A0A1G6NTD0"/>
<protein>
    <submittedName>
        <fullName evidence="1">Putative iron-only hydrogenase system regulator</fullName>
    </submittedName>
</protein>
<dbReference type="NCBIfam" id="TIGR03959">
    <property type="entry name" value="hyd_TM1266"/>
    <property type="match status" value="1"/>
</dbReference>
<proteinExistence type="predicted"/>